<accession>A0A139AFK3</accession>
<evidence type="ECO:0000313" key="3">
    <source>
        <dbReference type="Proteomes" id="UP000070544"/>
    </source>
</evidence>
<sequence>MPRQPSRAVPVPSVNDAMETDSNASTAPSINQKTRGASVTPDNAPLQSAGTRRGRPARVGSTIGPGARERTDLQPSATEFHVEGPGLFPEQPSLQGNRKRKVSETDSNVTAEELAQSQSTTQAESARGRGRTRGGATTGAVAKKFATRFPLEMPRNKPGLVFVK</sequence>
<reference evidence="2 3" key="1">
    <citation type="journal article" date="2015" name="Genome Biol. Evol.">
        <title>Phylogenomic analyses indicate that early fungi evolved digesting cell walls of algal ancestors of land plants.</title>
        <authorList>
            <person name="Chang Y."/>
            <person name="Wang S."/>
            <person name="Sekimoto S."/>
            <person name="Aerts A.L."/>
            <person name="Choi C."/>
            <person name="Clum A."/>
            <person name="LaButti K.M."/>
            <person name="Lindquist E.A."/>
            <person name="Yee Ngan C."/>
            <person name="Ohm R.A."/>
            <person name="Salamov A.A."/>
            <person name="Grigoriev I.V."/>
            <person name="Spatafora J.W."/>
            <person name="Berbee M.L."/>
        </authorList>
    </citation>
    <scope>NUCLEOTIDE SEQUENCE [LARGE SCALE GENOMIC DNA]</scope>
    <source>
        <strain evidence="2 3">JEL478</strain>
    </source>
</reference>
<dbReference type="Proteomes" id="UP000070544">
    <property type="component" value="Unassembled WGS sequence"/>
</dbReference>
<name>A0A139AFK3_GONPJ</name>
<gene>
    <name evidence="2" type="ORF">M427DRAFT_323841</name>
</gene>
<organism evidence="2 3">
    <name type="scientific">Gonapodya prolifera (strain JEL478)</name>
    <name type="common">Monoblepharis prolifera</name>
    <dbReference type="NCBI Taxonomy" id="1344416"/>
    <lineage>
        <taxon>Eukaryota</taxon>
        <taxon>Fungi</taxon>
        <taxon>Fungi incertae sedis</taxon>
        <taxon>Chytridiomycota</taxon>
        <taxon>Chytridiomycota incertae sedis</taxon>
        <taxon>Monoblepharidomycetes</taxon>
        <taxon>Monoblepharidales</taxon>
        <taxon>Gonapodyaceae</taxon>
        <taxon>Gonapodya</taxon>
    </lineage>
</organism>
<feature type="region of interest" description="Disordered" evidence="1">
    <location>
        <begin position="1"/>
        <end position="140"/>
    </location>
</feature>
<dbReference type="AlphaFoldDB" id="A0A139AFK3"/>
<protein>
    <submittedName>
        <fullName evidence="2">Uncharacterized protein</fullName>
    </submittedName>
</protein>
<evidence type="ECO:0000313" key="2">
    <source>
        <dbReference type="EMBL" id="KXS15344.1"/>
    </source>
</evidence>
<dbReference type="EMBL" id="KQ965762">
    <property type="protein sequence ID" value="KXS15344.1"/>
    <property type="molecule type" value="Genomic_DNA"/>
</dbReference>
<proteinExistence type="predicted"/>
<keyword evidence="3" id="KW-1185">Reference proteome</keyword>
<feature type="compositionally biased region" description="Polar residues" evidence="1">
    <location>
        <begin position="105"/>
        <end position="124"/>
    </location>
</feature>
<feature type="compositionally biased region" description="Polar residues" evidence="1">
    <location>
        <begin position="20"/>
        <end position="50"/>
    </location>
</feature>
<evidence type="ECO:0000256" key="1">
    <source>
        <dbReference type="SAM" id="MobiDB-lite"/>
    </source>
</evidence>